<organism evidence="3 4">
    <name type="scientific">Halorussus limi</name>
    <dbReference type="NCBI Taxonomy" id="2938695"/>
    <lineage>
        <taxon>Archaea</taxon>
        <taxon>Methanobacteriati</taxon>
        <taxon>Methanobacteriota</taxon>
        <taxon>Stenosarchaea group</taxon>
        <taxon>Halobacteria</taxon>
        <taxon>Halobacteriales</taxon>
        <taxon>Haladaptataceae</taxon>
        <taxon>Halorussus</taxon>
    </lineage>
</organism>
<dbReference type="Proteomes" id="UP000830729">
    <property type="component" value="Chromosome"/>
</dbReference>
<dbReference type="EMBL" id="CP096659">
    <property type="protein sequence ID" value="UPV74842.1"/>
    <property type="molecule type" value="Genomic_DNA"/>
</dbReference>
<name>A0A8U0HUU8_9EURY</name>
<feature type="transmembrane region" description="Helical" evidence="1">
    <location>
        <begin position="151"/>
        <end position="169"/>
    </location>
</feature>
<keyword evidence="4" id="KW-1185">Reference proteome</keyword>
<evidence type="ECO:0000259" key="2">
    <source>
        <dbReference type="Pfam" id="PF25934"/>
    </source>
</evidence>
<evidence type="ECO:0000313" key="4">
    <source>
        <dbReference type="Proteomes" id="UP000830729"/>
    </source>
</evidence>
<reference evidence="3 4" key="1">
    <citation type="submission" date="2022-04" db="EMBL/GenBank/DDBJ databases">
        <title>Diverse halophilic archaea isolated from saline environments.</title>
        <authorList>
            <person name="Cui H.-L."/>
        </authorList>
    </citation>
    <scope>NUCLEOTIDE SEQUENCE [LARGE SCALE GENOMIC DNA]</scope>
    <source>
        <strain evidence="3 4">XZYJT49</strain>
    </source>
</reference>
<keyword evidence="1" id="KW-1133">Transmembrane helix</keyword>
<accession>A0A8U0HUU8</accession>
<protein>
    <recommendedName>
        <fullName evidence="2">DUF7979 domain-containing protein</fullName>
    </recommendedName>
</protein>
<dbReference type="KEGG" id="halx:M0R89_01940"/>
<dbReference type="GeneID" id="72183921"/>
<feature type="transmembrane region" description="Helical" evidence="1">
    <location>
        <begin position="21"/>
        <end position="46"/>
    </location>
</feature>
<dbReference type="Pfam" id="PF25934">
    <property type="entry name" value="DUF7979"/>
    <property type="match status" value="1"/>
</dbReference>
<evidence type="ECO:0000313" key="3">
    <source>
        <dbReference type="EMBL" id="UPV74842.1"/>
    </source>
</evidence>
<sequence length="187" mass="19137">MSERPGPPRTDRTTRGALLTYGAPFVGALLVAVGIAGSVLGGYAVVQEEFGLCGDPTIGVSDSPAAVGAGAGPSELAGGGPVLAQFDVSDLSPAERRAVERALAEPGGQADVRGAFPHEESFRRGAVVRVEGDRYYVTLVSSVECLGVDPLVLPLGLVAILLGIGGVLTPPAYRRLLERGDAGRFGR</sequence>
<feature type="domain" description="DUF7979" evidence="2">
    <location>
        <begin position="81"/>
        <end position="138"/>
    </location>
</feature>
<dbReference type="AlphaFoldDB" id="A0A8U0HUU8"/>
<keyword evidence="1" id="KW-0812">Transmembrane</keyword>
<dbReference type="RefSeq" id="WP_248650885.1">
    <property type="nucleotide sequence ID" value="NZ_CP096659.1"/>
</dbReference>
<proteinExistence type="predicted"/>
<keyword evidence="1" id="KW-0472">Membrane</keyword>
<gene>
    <name evidence="3" type="ORF">M0R89_01940</name>
</gene>
<dbReference type="InterPro" id="IPR058285">
    <property type="entry name" value="DUF7979"/>
</dbReference>
<evidence type="ECO:0000256" key="1">
    <source>
        <dbReference type="SAM" id="Phobius"/>
    </source>
</evidence>